<reference evidence="1 2" key="1">
    <citation type="submission" date="2014-02" db="EMBL/GenBank/DDBJ databases">
        <title>The genome sequence of Colletotrichum salicis CBS 607.94.</title>
        <authorList>
            <person name="Baroncelli R."/>
            <person name="Thon M.R."/>
        </authorList>
    </citation>
    <scope>NUCLEOTIDE SEQUENCE [LARGE SCALE GENOMIC DNA]</scope>
    <source>
        <strain evidence="1 2">CBS 607.94</strain>
    </source>
</reference>
<dbReference type="OrthoDB" id="435881at2759"/>
<name>A0A135S3U6_9PEZI</name>
<sequence>MWSLYKENVHPVVNLFHLASLEHFFLESSEMIFDIPSSIELAMFCIYFVAITSIDNEECQALFDDDRGHLLAKYRLGVETSLVRARFMKTDDRMVTALYVRFMLLELKLNVFKPLQNPVRFDSTRRGEPFLCSLECIETSYRLQPDRRSVKWAWFFKSYTHWPTLAFVLHELREQRAGKDAGRAWRAAEQTWHRDGKHLARTTEADIGGTLSCACGKRRGLRVVKSCGVHNKAARLLCEAAAFGLELA</sequence>
<organism evidence="1 2">
    <name type="scientific">Colletotrichum salicis</name>
    <dbReference type="NCBI Taxonomy" id="1209931"/>
    <lineage>
        <taxon>Eukaryota</taxon>
        <taxon>Fungi</taxon>
        <taxon>Dikarya</taxon>
        <taxon>Ascomycota</taxon>
        <taxon>Pezizomycotina</taxon>
        <taxon>Sordariomycetes</taxon>
        <taxon>Hypocreomycetidae</taxon>
        <taxon>Glomerellales</taxon>
        <taxon>Glomerellaceae</taxon>
        <taxon>Colletotrichum</taxon>
        <taxon>Colletotrichum acutatum species complex</taxon>
    </lineage>
</organism>
<comment type="caution">
    <text evidence="1">The sequence shown here is derived from an EMBL/GenBank/DDBJ whole genome shotgun (WGS) entry which is preliminary data.</text>
</comment>
<dbReference type="EMBL" id="JFFI01002548">
    <property type="protein sequence ID" value="KXH30595.1"/>
    <property type="molecule type" value="Genomic_DNA"/>
</dbReference>
<keyword evidence="2" id="KW-1185">Reference proteome</keyword>
<accession>A0A135S3U6</accession>
<dbReference type="STRING" id="1209931.A0A135S3U6"/>
<dbReference type="Proteomes" id="UP000070121">
    <property type="component" value="Unassembled WGS sequence"/>
</dbReference>
<evidence type="ECO:0000313" key="1">
    <source>
        <dbReference type="EMBL" id="KXH30595.1"/>
    </source>
</evidence>
<gene>
    <name evidence="1" type="ORF">CSAL01_11754</name>
</gene>
<evidence type="ECO:0000313" key="2">
    <source>
        <dbReference type="Proteomes" id="UP000070121"/>
    </source>
</evidence>
<dbReference type="CDD" id="cd12148">
    <property type="entry name" value="fungal_TF_MHR"/>
    <property type="match status" value="1"/>
</dbReference>
<proteinExistence type="predicted"/>
<dbReference type="AlphaFoldDB" id="A0A135S3U6"/>
<protein>
    <submittedName>
        <fullName evidence="1">Uncharacterized protein</fullName>
    </submittedName>
</protein>